<dbReference type="RefSeq" id="WP_013683083.1">
    <property type="nucleotide sequence ID" value="NC_015320.1"/>
</dbReference>
<dbReference type="OrthoDB" id="43333at2157"/>
<dbReference type="SUPFAM" id="SSF54631">
    <property type="entry name" value="CBS-domain pair"/>
    <property type="match status" value="1"/>
</dbReference>
<dbReference type="InterPro" id="IPR051257">
    <property type="entry name" value="Diverse_CBS-Domain"/>
</dbReference>
<proteinExistence type="predicted"/>
<dbReference type="PANTHER" id="PTHR43080:SF29">
    <property type="entry name" value="OS02G0818000 PROTEIN"/>
    <property type="match status" value="1"/>
</dbReference>
<evidence type="ECO:0000313" key="5">
    <source>
        <dbReference type="Proteomes" id="UP000008136"/>
    </source>
</evidence>
<keyword evidence="1 2" id="KW-0129">CBS domain</keyword>
<dbReference type="HOGENOM" id="CLU_040681_12_2_2"/>
<dbReference type="Gene3D" id="3.10.580.10">
    <property type="entry name" value="CBS-domain"/>
    <property type="match status" value="1"/>
</dbReference>
<dbReference type="InterPro" id="IPR046342">
    <property type="entry name" value="CBS_dom_sf"/>
</dbReference>
<protein>
    <submittedName>
        <fullName evidence="4">Putative signal transduction protein with CBS domains</fullName>
    </submittedName>
</protein>
<dbReference type="Pfam" id="PF00571">
    <property type="entry name" value="CBS"/>
    <property type="match status" value="2"/>
</dbReference>
<accession>F2KPH8</accession>
<dbReference type="GeneID" id="10393471"/>
<dbReference type="PANTHER" id="PTHR43080">
    <property type="entry name" value="CBS DOMAIN-CONTAINING PROTEIN CBSX3, MITOCHONDRIAL"/>
    <property type="match status" value="1"/>
</dbReference>
<organism evidence="4 5">
    <name type="scientific">Archaeoglobus veneficus (strain DSM 11195 / SNP6)</name>
    <dbReference type="NCBI Taxonomy" id="693661"/>
    <lineage>
        <taxon>Archaea</taxon>
        <taxon>Methanobacteriati</taxon>
        <taxon>Methanobacteriota</taxon>
        <taxon>Archaeoglobi</taxon>
        <taxon>Archaeoglobales</taxon>
        <taxon>Archaeoglobaceae</taxon>
        <taxon>Archaeoglobus</taxon>
    </lineage>
</organism>
<evidence type="ECO:0000256" key="1">
    <source>
        <dbReference type="ARBA" id="ARBA00023122"/>
    </source>
</evidence>
<feature type="domain" description="CBS" evidence="3">
    <location>
        <begin position="70"/>
        <end position="125"/>
    </location>
</feature>
<dbReference type="STRING" id="693661.Arcve_0376"/>
<gene>
    <name evidence="4" type="ordered locus">Arcve_0376</name>
</gene>
<dbReference type="PROSITE" id="PS51371">
    <property type="entry name" value="CBS"/>
    <property type="match status" value="2"/>
</dbReference>
<evidence type="ECO:0000313" key="4">
    <source>
        <dbReference type="EMBL" id="AEA46409.1"/>
    </source>
</evidence>
<dbReference type="SMART" id="SM00116">
    <property type="entry name" value="CBS"/>
    <property type="match status" value="2"/>
</dbReference>
<dbReference type="Proteomes" id="UP000008136">
    <property type="component" value="Chromosome"/>
</dbReference>
<keyword evidence="5" id="KW-1185">Reference proteome</keyword>
<evidence type="ECO:0000256" key="2">
    <source>
        <dbReference type="PROSITE-ProRule" id="PRU00703"/>
    </source>
</evidence>
<name>F2KPH8_ARCVS</name>
<dbReference type="AlphaFoldDB" id="F2KPH8"/>
<evidence type="ECO:0000259" key="3">
    <source>
        <dbReference type="PROSITE" id="PS51371"/>
    </source>
</evidence>
<dbReference type="EMBL" id="CP002588">
    <property type="protein sequence ID" value="AEA46409.1"/>
    <property type="molecule type" value="Genomic_DNA"/>
</dbReference>
<dbReference type="eggNOG" id="arCOG00606">
    <property type="taxonomic scope" value="Archaea"/>
</dbReference>
<dbReference type="InterPro" id="IPR000644">
    <property type="entry name" value="CBS_dom"/>
</dbReference>
<reference evidence="4 5" key="1">
    <citation type="submission" date="2011-03" db="EMBL/GenBank/DDBJ databases">
        <title>The complete genome of Archaeoglobus veneficus SNP6.</title>
        <authorList>
            <consortium name="US DOE Joint Genome Institute (JGI-PGF)"/>
            <person name="Lucas S."/>
            <person name="Copeland A."/>
            <person name="Lapidus A."/>
            <person name="Bruce D."/>
            <person name="Goodwin L."/>
            <person name="Pitluck S."/>
            <person name="Kyrpides N."/>
            <person name="Mavromatis K."/>
            <person name="Pagani I."/>
            <person name="Ivanova N."/>
            <person name="Mikhailova N."/>
            <person name="Lu M."/>
            <person name="Detter J.C."/>
            <person name="Tapia R."/>
            <person name="Han C."/>
            <person name="Land M."/>
            <person name="Hauser L."/>
            <person name="Markowitz V."/>
            <person name="Cheng J.-F."/>
            <person name="Hugenholtz P."/>
            <person name="Woyke T."/>
            <person name="Wu D."/>
            <person name="Spring S."/>
            <person name="Brambilla E."/>
            <person name="Klenk H.-P."/>
            <person name="Eisen J.A."/>
        </authorList>
    </citation>
    <scope>NUCLEOTIDE SEQUENCE [LARGE SCALE GENOMIC DNA]</scope>
    <source>
        <strain evidence="5">SNP6</strain>
    </source>
</reference>
<feature type="domain" description="CBS" evidence="3">
    <location>
        <begin position="7"/>
        <end position="64"/>
    </location>
</feature>
<sequence>MRIGDVMVRDVVSVDYKTPVKDVCKIMGEKKIGSVIVTRDGKAFGIFTERDLLSKVLLEGSLDEEVGKYASTPLIVITPDYDVREAARIMADMKIKRLVVMEDEEVKGIFTSADLARVIAESSFEG</sequence>
<dbReference type="KEGG" id="ave:Arcve_0376"/>